<protein>
    <submittedName>
        <fullName evidence="1">Terpene synthase family, metal binding domain</fullName>
    </submittedName>
</protein>
<proteinExistence type="predicted"/>
<accession>A0A1H7KRT1</accession>
<keyword evidence="2" id="KW-1185">Reference proteome</keyword>
<name>A0A1H7KRT1_9ACTN</name>
<gene>
    <name evidence="1" type="ORF">SAMN05660976_01346</name>
</gene>
<dbReference type="InterPro" id="IPR008949">
    <property type="entry name" value="Isoprenoid_synthase_dom_sf"/>
</dbReference>
<dbReference type="AlphaFoldDB" id="A0A1H7KRT1"/>
<dbReference type="Pfam" id="PF19086">
    <property type="entry name" value="Terpene_syn_C_2"/>
    <property type="match status" value="1"/>
</dbReference>
<dbReference type="Proteomes" id="UP000198953">
    <property type="component" value="Unassembled WGS sequence"/>
</dbReference>
<reference evidence="1 2" key="1">
    <citation type="submission" date="2016-10" db="EMBL/GenBank/DDBJ databases">
        <authorList>
            <person name="de Groot N.N."/>
        </authorList>
    </citation>
    <scope>NUCLEOTIDE SEQUENCE [LARGE SCALE GENOMIC DNA]</scope>
    <source>
        <strain evidence="1 2">DSM 43357</strain>
    </source>
</reference>
<evidence type="ECO:0000313" key="2">
    <source>
        <dbReference type="Proteomes" id="UP000198953"/>
    </source>
</evidence>
<dbReference type="STRING" id="46177.SAMN05660976_01346"/>
<dbReference type="EMBL" id="FOBF01000003">
    <property type="protein sequence ID" value="SEK89509.1"/>
    <property type="molecule type" value="Genomic_DNA"/>
</dbReference>
<organism evidence="1 2">
    <name type="scientific">Nonomuraea pusilla</name>
    <dbReference type="NCBI Taxonomy" id="46177"/>
    <lineage>
        <taxon>Bacteria</taxon>
        <taxon>Bacillati</taxon>
        <taxon>Actinomycetota</taxon>
        <taxon>Actinomycetes</taxon>
        <taxon>Streptosporangiales</taxon>
        <taxon>Streptosporangiaceae</taxon>
        <taxon>Nonomuraea</taxon>
    </lineage>
</organism>
<dbReference type="Gene3D" id="1.10.600.10">
    <property type="entry name" value="Farnesyl Diphosphate Synthase"/>
    <property type="match status" value="1"/>
</dbReference>
<dbReference type="SUPFAM" id="SSF48576">
    <property type="entry name" value="Terpenoid synthases"/>
    <property type="match status" value="1"/>
</dbReference>
<sequence length="285" mass="30151">MNGSYETGRACALAVAGGRDLARVAARYEGLFPPEAFDGGLYASLAMAGAFAAPWAGASGLRAVNRASLLVFAVDRLIDHEAAERDEVAALVADCLAAAGGEPPVSPAARFTAGLREELASSPGFPVLAAAWRDQLGRMLAAMAREWDWSHGGEPPALAEYLDNAAGTGALFVGVTHWIATGLVTAPADLDRLREPGDAVQRYLRLLNDLATHGRESAYGDVNAFTLGLSGDEVTARMAELADRAEALIEPLRADLPRAAEYLSWQLHYSTGFYGLSDFWAGRDS</sequence>
<evidence type="ECO:0000313" key="1">
    <source>
        <dbReference type="EMBL" id="SEK89509.1"/>
    </source>
</evidence>
<dbReference type="RefSeq" id="WP_055505710.1">
    <property type="nucleotide sequence ID" value="NZ_BBZG01000003.1"/>
</dbReference>
<dbReference type="OrthoDB" id="3398195at2"/>